<evidence type="ECO:0000313" key="1">
    <source>
        <dbReference type="EMBL" id="KAJ4703452.1"/>
    </source>
</evidence>
<gene>
    <name evidence="1" type="ORF">OWV82_023358</name>
</gene>
<name>A0ACC1WXV6_MELAZ</name>
<dbReference type="Proteomes" id="UP001164539">
    <property type="component" value="Chromosome 13"/>
</dbReference>
<comment type="caution">
    <text evidence="1">The sequence shown here is derived from an EMBL/GenBank/DDBJ whole genome shotgun (WGS) entry which is preliminary data.</text>
</comment>
<accession>A0ACC1WXV6</accession>
<dbReference type="EMBL" id="CM051406">
    <property type="protein sequence ID" value="KAJ4703452.1"/>
    <property type="molecule type" value="Genomic_DNA"/>
</dbReference>
<protein>
    <submittedName>
        <fullName evidence="1">Tetratricopeptide-like helical</fullName>
    </submittedName>
</protein>
<evidence type="ECO:0000313" key="2">
    <source>
        <dbReference type="Proteomes" id="UP001164539"/>
    </source>
</evidence>
<sequence>MKTLIFVNSINNYSNPLIVSAPNFLNRFPSLSAETKNNKFPHICRSKWLYSPRTLKFSPIKAVSSADSSGYGGWDVLRLGGDTVNSGESTHLRDFLVSVGIDDKKHVFTFILGLVCAFSISRVRISSIVVFPATILVFAIGFSFGFVRGGSFSEVSGGKRRSKEEIYRVDSEKLRGLLDFFYGFEGKVGGLKSDIRSAIDCNKVTVNDLENYFNVLESINLSASNARNAVETCIVNVGNSNNMLAENKKSSKKRKENGEVAIDWLQFIVGLFGEKVVNPKPNKVKDNIKEGTAENVASDQNQGNNSSPVDEERFIDYVNDNKGIGNSHFSRDSSNKFALDQDGNRRIKMGLQDEKMSLGQMSASARGFMGRDEYSYQSNRLQFINNHHVSLNMGHTDEIKTWESHDNLLDSVDFRVSWKHMESEASFLQESMLKKSTGAYRSSGDREKGENETYGSRLREEKLNTKDDSHLDDQLSAHGSEVGSSSSAFTDDVVFNRYLMEANDLLKRAKECTRSDWDEELAEKMLHNSAELLSNAIAMKPLSLLAVGQLGNTYLLHGELKLRVSRRLRRLLLQSDIMSVEKEKRVLKGLDYQLASKEKIASLLVDACEECEELLVKAGRKYRLALSIDGNDVRALYNWGLALSFRAQLIADIGPEAAFDADKIFLAAIDKFDAMMSKGNVYAPDALFRWAVALQQRSRLRPSNSKEKLKLLQQAKRLYEDALHMDSDNLQAREALISCVSELNYGDF</sequence>
<reference evidence="1 2" key="1">
    <citation type="journal article" date="2023" name="Science">
        <title>Complex scaffold remodeling in plant triterpene biosynthesis.</title>
        <authorList>
            <person name="De La Pena R."/>
            <person name="Hodgson H."/>
            <person name="Liu J.C."/>
            <person name="Stephenson M.J."/>
            <person name="Martin A.C."/>
            <person name="Owen C."/>
            <person name="Harkess A."/>
            <person name="Leebens-Mack J."/>
            <person name="Jimenez L.E."/>
            <person name="Osbourn A."/>
            <person name="Sattely E.S."/>
        </authorList>
    </citation>
    <scope>NUCLEOTIDE SEQUENCE [LARGE SCALE GENOMIC DNA]</scope>
    <source>
        <strain evidence="2">cv. JPN11</strain>
        <tissue evidence="1">Leaf</tissue>
    </source>
</reference>
<keyword evidence="2" id="KW-1185">Reference proteome</keyword>
<organism evidence="1 2">
    <name type="scientific">Melia azedarach</name>
    <name type="common">Chinaberry tree</name>
    <dbReference type="NCBI Taxonomy" id="155640"/>
    <lineage>
        <taxon>Eukaryota</taxon>
        <taxon>Viridiplantae</taxon>
        <taxon>Streptophyta</taxon>
        <taxon>Embryophyta</taxon>
        <taxon>Tracheophyta</taxon>
        <taxon>Spermatophyta</taxon>
        <taxon>Magnoliopsida</taxon>
        <taxon>eudicotyledons</taxon>
        <taxon>Gunneridae</taxon>
        <taxon>Pentapetalae</taxon>
        <taxon>rosids</taxon>
        <taxon>malvids</taxon>
        <taxon>Sapindales</taxon>
        <taxon>Meliaceae</taxon>
        <taxon>Melia</taxon>
    </lineage>
</organism>
<proteinExistence type="predicted"/>